<evidence type="ECO:0008006" key="4">
    <source>
        <dbReference type="Google" id="ProtNLM"/>
    </source>
</evidence>
<feature type="signal peptide" evidence="1">
    <location>
        <begin position="1"/>
        <end position="18"/>
    </location>
</feature>
<evidence type="ECO:0000313" key="2">
    <source>
        <dbReference type="EMBL" id="TCM62300.1"/>
    </source>
</evidence>
<keyword evidence="1" id="KW-0732">Signal</keyword>
<evidence type="ECO:0000313" key="3">
    <source>
        <dbReference type="Proteomes" id="UP000294963"/>
    </source>
</evidence>
<name>A0A4R1XJM0_ACICA</name>
<dbReference type="EMBL" id="SLVJ01000025">
    <property type="protein sequence ID" value="TCM62300.1"/>
    <property type="molecule type" value="Genomic_DNA"/>
</dbReference>
<gene>
    <name evidence="2" type="ORF">EC844_12528</name>
</gene>
<evidence type="ECO:0000256" key="1">
    <source>
        <dbReference type="SAM" id="SignalP"/>
    </source>
</evidence>
<dbReference type="AlphaFoldDB" id="A0A4R1XJM0"/>
<dbReference type="InterPro" id="IPR054659">
    <property type="entry name" value="J517_1871_lipoprot"/>
</dbReference>
<protein>
    <recommendedName>
        <fullName evidence="4">Lipoprotein</fullName>
    </recommendedName>
</protein>
<organism evidence="2 3">
    <name type="scientific">Acinetobacter calcoaceticus</name>
    <dbReference type="NCBI Taxonomy" id="471"/>
    <lineage>
        <taxon>Bacteria</taxon>
        <taxon>Pseudomonadati</taxon>
        <taxon>Pseudomonadota</taxon>
        <taxon>Gammaproteobacteria</taxon>
        <taxon>Moraxellales</taxon>
        <taxon>Moraxellaceae</taxon>
        <taxon>Acinetobacter</taxon>
        <taxon>Acinetobacter calcoaceticus/baumannii complex</taxon>
    </lineage>
</organism>
<accession>A0A4R1XJM0</accession>
<dbReference type="NCBIfam" id="NF045606">
    <property type="entry name" value="lipo_J517_1871"/>
    <property type="match status" value="1"/>
</dbReference>
<dbReference type="Proteomes" id="UP000294963">
    <property type="component" value="Unassembled WGS sequence"/>
</dbReference>
<feature type="chain" id="PRO_5021005657" description="Lipoprotein" evidence="1">
    <location>
        <begin position="19"/>
        <end position="125"/>
    </location>
</feature>
<proteinExistence type="predicted"/>
<keyword evidence="3" id="KW-1185">Reference proteome</keyword>
<sequence>MKLLPIALILGLSGCATTANFFELTSTPMSNHGFWTGAHESISVATLKINQNGAGVICQDYSGIAKVVSIKKVGDKIYTQDGSFWTIKNQSSERMDLAYGLGGSYKLSKDDNQAMVTPACAEKLK</sequence>
<dbReference type="PROSITE" id="PS51257">
    <property type="entry name" value="PROKAR_LIPOPROTEIN"/>
    <property type="match status" value="1"/>
</dbReference>
<reference evidence="2 3" key="1">
    <citation type="submission" date="2019-03" db="EMBL/GenBank/DDBJ databases">
        <title>Genomic analyses of the natural microbiome of Caenorhabditis elegans.</title>
        <authorList>
            <person name="Samuel B."/>
        </authorList>
    </citation>
    <scope>NUCLEOTIDE SEQUENCE [LARGE SCALE GENOMIC DNA]</scope>
    <source>
        <strain evidence="2 3">JUb89</strain>
    </source>
</reference>
<comment type="caution">
    <text evidence="2">The sequence shown here is derived from an EMBL/GenBank/DDBJ whole genome shotgun (WGS) entry which is preliminary data.</text>
</comment>